<dbReference type="PANTHER" id="PTHR13170:SF16">
    <property type="entry name" value="PROTEIN O-GLCNACASE"/>
    <property type="match status" value="1"/>
</dbReference>
<evidence type="ECO:0000259" key="5">
    <source>
        <dbReference type="PROSITE" id="PS52009"/>
    </source>
</evidence>
<dbReference type="SUPFAM" id="SSF51445">
    <property type="entry name" value="(Trans)glycosidases"/>
    <property type="match status" value="1"/>
</dbReference>
<dbReference type="PROSITE" id="PS52009">
    <property type="entry name" value="GH84"/>
    <property type="match status" value="1"/>
</dbReference>
<dbReference type="HOGENOM" id="CLU_001501_3_1_1"/>
<proteinExistence type="predicted"/>
<evidence type="ECO:0000313" key="7">
    <source>
        <dbReference type="Proteomes" id="UP000039046"/>
    </source>
</evidence>
<dbReference type="InterPro" id="IPR051822">
    <property type="entry name" value="Glycosyl_Hydrolase_84"/>
</dbReference>
<keyword evidence="7" id="KW-1185">Reference proteome</keyword>
<evidence type="ECO:0000256" key="4">
    <source>
        <dbReference type="SAM" id="SignalP"/>
    </source>
</evidence>
<feature type="domain" description="GH84" evidence="5">
    <location>
        <begin position="185"/>
        <end position="466"/>
    </location>
</feature>
<evidence type="ECO:0000256" key="1">
    <source>
        <dbReference type="ARBA" id="ARBA00022801"/>
    </source>
</evidence>
<dbReference type="GO" id="GO:0015929">
    <property type="term" value="F:hexosaminidase activity"/>
    <property type="evidence" value="ECO:0007669"/>
    <property type="project" value="UniProtKB-ARBA"/>
</dbReference>
<dbReference type="InterPro" id="IPR029018">
    <property type="entry name" value="Hex-like_dom2"/>
</dbReference>
<accession>A0A0A1SRW1</accession>
<evidence type="ECO:0000256" key="3">
    <source>
        <dbReference type="SAM" id="MobiDB-lite"/>
    </source>
</evidence>
<keyword evidence="4" id="KW-0732">Signal</keyword>
<keyword evidence="1" id="KW-0378">Hydrolase</keyword>
<dbReference type="GO" id="GO:1901135">
    <property type="term" value="P:carbohydrate derivative metabolic process"/>
    <property type="evidence" value="ECO:0007669"/>
    <property type="project" value="UniProtKB-ARBA"/>
</dbReference>
<dbReference type="PANTHER" id="PTHR13170">
    <property type="entry name" value="O-GLCNACASE"/>
    <property type="match status" value="1"/>
</dbReference>
<dbReference type="InterPro" id="IPR015882">
    <property type="entry name" value="HEX_bac_N"/>
</dbReference>
<name>A0A0A1SRW1_9HYPO</name>
<dbReference type="SUPFAM" id="SSF55545">
    <property type="entry name" value="beta-N-acetylhexosaminidase-like domain"/>
    <property type="match status" value="1"/>
</dbReference>
<dbReference type="OrthoDB" id="9975416at2759"/>
<dbReference type="Gene3D" id="3.30.379.10">
    <property type="entry name" value="Chitobiase/beta-hexosaminidase domain 2-like"/>
    <property type="match status" value="1"/>
</dbReference>
<dbReference type="EMBL" id="CDHN01000001">
    <property type="protein sequence ID" value="CEJ83138.1"/>
    <property type="molecule type" value="Genomic_DNA"/>
</dbReference>
<sequence>MLTKTTLLALISCAAAAASASAPSAQTALTGNDSKKDGVPQVWPPPQQISRNGCGIKLDGDVTIVTGSANDTATVEVIKSIVQAAGGRATVAAKSTGAGVQILLGTDAENADAAAAAKALGGGSAANLKAEGYVLATGKYSGQQSVVLNGVDVRGTFYAAQTLRQLSDGKKGVPGVQVRDWPLMPIRGSIEGFYGIPWSHQARLDQYVLYGKHKLNTYVYTPKGDNLLRATWRQLYSGDDLKQLQELVDTANANHVDFTFALSPGLDLCYSSDADFNATVKKFDQVRGLGVRSFYIALDDIPLQFHCDADKKRWPNKGDYHWLADSQAYYLNRIQKEYVEKYGLIDLETVPTNYAGSAPDPYKGEFGKQLNKKIRVQWTGEGVFSDAVTSESVVRADSTYVTDKLFIWDNFPVNDNKPFRLFLNPLTKRALDLYKHLIGFTANPMVQSYASMPSLINYADYTWNGPAYNPDASMAAGLQELAGPDDKAHTALLAFSDINQNWPYRNDTVNAPELSKAIDAFWEARKSGDKNGRQALVERLALINTLPDVLPTMAMKAFGAEVAPWSTLAMQWATASQHAIAMIDAVDAGDKAKADQEHNHVLEWVEKTKAKTVSSLSEDGTKIVPNSITPTTGDAVFDKFVADGNAIYKAA</sequence>
<dbReference type="InterPro" id="IPR017853">
    <property type="entry name" value="GH"/>
</dbReference>
<protein>
    <recommendedName>
        <fullName evidence="5">GH84 domain-containing protein</fullName>
    </recommendedName>
</protein>
<dbReference type="AlphaFoldDB" id="A0A0A1SRW1"/>
<keyword evidence="2" id="KW-0326">Glycosidase</keyword>
<dbReference type="Pfam" id="PF02838">
    <property type="entry name" value="Glyco_hydro_20b"/>
    <property type="match status" value="1"/>
</dbReference>
<dbReference type="Gene3D" id="1.20.58.460">
    <property type="entry name" value="Hyaluronidase post-catalytic domain-like"/>
    <property type="match status" value="1"/>
</dbReference>
<evidence type="ECO:0000256" key="2">
    <source>
        <dbReference type="ARBA" id="ARBA00023295"/>
    </source>
</evidence>
<feature type="signal peptide" evidence="4">
    <location>
        <begin position="1"/>
        <end position="16"/>
    </location>
</feature>
<reference evidence="6 7" key="1">
    <citation type="journal article" date="2015" name="Genome Announc.">
        <title>Draft Genome Sequence and Gene Annotation of the Entomopathogenic Fungus Verticillium hemipterigenum.</title>
        <authorList>
            <person name="Horn F."/>
            <person name="Habel A."/>
            <person name="Scharf D.H."/>
            <person name="Dworschak J."/>
            <person name="Brakhage A.A."/>
            <person name="Guthke R."/>
            <person name="Hertweck C."/>
            <person name="Linde J."/>
        </authorList>
    </citation>
    <scope>NUCLEOTIDE SEQUENCE [LARGE SCALE GENOMIC DNA]</scope>
</reference>
<dbReference type="InterPro" id="IPR011496">
    <property type="entry name" value="O-GlcNAcase_cat"/>
</dbReference>
<feature type="chain" id="PRO_5001978640" description="GH84 domain-containing protein" evidence="4">
    <location>
        <begin position="17"/>
        <end position="651"/>
    </location>
</feature>
<evidence type="ECO:0000313" key="6">
    <source>
        <dbReference type="EMBL" id="CEJ83138.1"/>
    </source>
</evidence>
<organism evidence="6 7">
    <name type="scientific">[Torrubiella] hemipterigena</name>
    <dbReference type="NCBI Taxonomy" id="1531966"/>
    <lineage>
        <taxon>Eukaryota</taxon>
        <taxon>Fungi</taxon>
        <taxon>Dikarya</taxon>
        <taxon>Ascomycota</taxon>
        <taxon>Pezizomycotina</taxon>
        <taxon>Sordariomycetes</taxon>
        <taxon>Hypocreomycetidae</taxon>
        <taxon>Hypocreales</taxon>
        <taxon>Clavicipitaceae</taxon>
        <taxon>Clavicipitaceae incertae sedis</taxon>
        <taxon>'Torrubiella' clade</taxon>
    </lineage>
</organism>
<dbReference type="Pfam" id="PF07555">
    <property type="entry name" value="NAGidase"/>
    <property type="match status" value="1"/>
</dbReference>
<dbReference type="Proteomes" id="UP000039046">
    <property type="component" value="Unassembled WGS sequence"/>
</dbReference>
<gene>
    <name evidence="6" type="ORF">VHEMI03161</name>
</gene>
<dbReference type="STRING" id="1531966.A0A0A1SRW1"/>
<dbReference type="Gene3D" id="3.20.20.80">
    <property type="entry name" value="Glycosidases"/>
    <property type="match status" value="1"/>
</dbReference>
<feature type="region of interest" description="Disordered" evidence="3">
    <location>
        <begin position="24"/>
        <end position="46"/>
    </location>
</feature>